<feature type="compositionally biased region" description="Low complexity" evidence="1">
    <location>
        <begin position="153"/>
        <end position="162"/>
    </location>
</feature>
<proteinExistence type="predicted"/>
<feature type="transmembrane region" description="Helical" evidence="2">
    <location>
        <begin position="6"/>
        <end position="33"/>
    </location>
</feature>
<dbReference type="STRING" id="2060906.A0A0H1BBX6"/>
<feature type="region of interest" description="Disordered" evidence="1">
    <location>
        <begin position="53"/>
        <end position="162"/>
    </location>
</feature>
<protein>
    <submittedName>
        <fullName evidence="3">Uncharacterized protein</fullName>
    </submittedName>
</protein>
<reference evidence="4" key="1">
    <citation type="journal article" date="2015" name="PLoS Genet.">
        <title>The dynamic genome and transcriptome of the human fungal pathogen Blastomyces and close relative Emmonsia.</title>
        <authorList>
            <person name="Munoz J.F."/>
            <person name="Gauthier G.M."/>
            <person name="Desjardins C.A."/>
            <person name="Gallo J.E."/>
            <person name="Holder J."/>
            <person name="Sullivan T.D."/>
            <person name="Marty A.J."/>
            <person name="Carmen J.C."/>
            <person name="Chen Z."/>
            <person name="Ding L."/>
            <person name="Gujja S."/>
            <person name="Magrini V."/>
            <person name="Misas E."/>
            <person name="Mitreva M."/>
            <person name="Priest M."/>
            <person name="Saif S."/>
            <person name="Whiston E.A."/>
            <person name="Young S."/>
            <person name="Zeng Q."/>
            <person name="Goldman W.E."/>
            <person name="Mardis E.R."/>
            <person name="Taylor J.W."/>
            <person name="McEwen J.G."/>
            <person name="Clay O.K."/>
            <person name="Klein B.S."/>
            <person name="Cuomo C.A."/>
        </authorList>
    </citation>
    <scope>NUCLEOTIDE SEQUENCE [LARGE SCALE GENOMIC DNA]</scope>
    <source>
        <strain evidence="4">UAMH 139</strain>
    </source>
</reference>
<evidence type="ECO:0000256" key="2">
    <source>
        <dbReference type="SAM" id="Phobius"/>
    </source>
</evidence>
<feature type="compositionally biased region" description="Gly residues" evidence="1">
    <location>
        <begin position="108"/>
        <end position="122"/>
    </location>
</feature>
<feature type="compositionally biased region" description="Low complexity" evidence="1">
    <location>
        <begin position="123"/>
        <end position="143"/>
    </location>
</feature>
<name>A0A0H1BBX6_9EURO</name>
<dbReference type="AlphaFoldDB" id="A0A0H1BBX6"/>
<keyword evidence="2" id="KW-1133">Transmembrane helix</keyword>
<evidence type="ECO:0000313" key="4">
    <source>
        <dbReference type="Proteomes" id="UP000053573"/>
    </source>
</evidence>
<gene>
    <name evidence="3" type="ORF">EMPG_15943</name>
</gene>
<keyword evidence="2" id="KW-0812">Transmembrane</keyword>
<keyword evidence="2" id="KW-0472">Membrane</keyword>
<accession>A0A0H1BBX6</accession>
<feature type="compositionally biased region" description="Polar residues" evidence="1">
    <location>
        <begin position="83"/>
        <end position="101"/>
    </location>
</feature>
<organism evidence="3 4">
    <name type="scientific">Blastomyces silverae</name>
    <dbReference type="NCBI Taxonomy" id="2060906"/>
    <lineage>
        <taxon>Eukaryota</taxon>
        <taxon>Fungi</taxon>
        <taxon>Dikarya</taxon>
        <taxon>Ascomycota</taxon>
        <taxon>Pezizomycotina</taxon>
        <taxon>Eurotiomycetes</taxon>
        <taxon>Eurotiomycetidae</taxon>
        <taxon>Onygenales</taxon>
        <taxon>Ajellomycetaceae</taxon>
        <taxon>Blastomyces</taxon>
    </lineage>
</organism>
<keyword evidence="4" id="KW-1185">Reference proteome</keyword>
<comment type="caution">
    <text evidence="3">The sequence shown here is derived from an EMBL/GenBank/DDBJ whole genome shotgun (WGS) entry which is preliminary data.</text>
</comment>
<dbReference type="EMBL" id="LDEV01002555">
    <property type="protein sequence ID" value="KLJ08623.1"/>
    <property type="molecule type" value="Genomic_DNA"/>
</dbReference>
<evidence type="ECO:0000256" key="1">
    <source>
        <dbReference type="SAM" id="MobiDB-lite"/>
    </source>
</evidence>
<dbReference type="Proteomes" id="UP000053573">
    <property type="component" value="Unassembled WGS sequence"/>
</dbReference>
<sequence length="162" mass="16138">MRPNHVIVLIIVLIPVFGFIVYRLVIHAAFVFYHNLAVNNMMLATRKAEEAVDAQEAEATQAANPPPPAPQPAQVVQPGNPPITANNGQPANVQPDNAGQTNPPQPANGGGNGNGNGNGNAHGNGHANANGNGQPANGHPPANGAGGGGGGAAPPAAANGHH</sequence>
<evidence type="ECO:0000313" key="3">
    <source>
        <dbReference type="EMBL" id="KLJ08623.1"/>
    </source>
</evidence>